<keyword evidence="8" id="KW-1185">Reference proteome</keyword>
<evidence type="ECO:0000256" key="1">
    <source>
        <dbReference type="ARBA" id="ARBA00004370"/>
    </source>
</evidence>
<dbReference type="EMBL" id="CH987639">
    <property type="protein sequence ID" value="EDX16035.1"/>
    <property type="molecule type" value="Genomic_DNA"/>
</dbReference>
<dbReference type="Gene3D" id="1.20.58.60">
    <property type="match status" value="1"/>
</dbReference>
<evidence type="ECO:0000256" key="5">
    <source>
        <dbReference type="ARBA" id="ARBA00023136"/>
    </source>
</evidence>
<keyword evidence="6" id="KW-0175">Coiled coil</keyword>
<keyword evidence="4" id="KW-1133">Transmembrane helix</keyword>
<evidence type="ECO:0000313" key="8">
    <source>
        <dbReference type="Proteomes" id="UP000000304"/>
    </source>
</evidence>
<dbReference type="SUPFAM" id="SSF46966">
    <property type="entry name" value="Spectrin repeat"/>
    <property type="match status" value="2"/>
</dbReference>
<proteinExistence type="predicted"/>
<organism evidence="7 8">
    <name type="scientific">Drosophila simulans</name>
    <name type="common">Fruit fly</name>
    <dbReference type="NCBI Taxonomy" id="7240"/>
    <lineage>
        <taxon>Eukaryota</taxon>
        <taxon>Metazoa</taxon>
        <taxon>Ecdysozoa</taxon>
        <taxon>Arthropoda</taxon>
        <taxon>Hexapoda</taxon>
        <taxon>Insecta</taxon>
        <taxon>Pterygota</taxon>
        <taxon>Neoptera</taxon>
        <taxon>Endopterygota</taxon>
        <taxon>Diptera</taxon>
        <taxon>Brachycera</taxon>
        <taxon>Muscomorpha</taxon>
        <taxon>Ephydroidea</taxon>
        <taxon>Drosophilidae</taxon>
        <taxon>Drosophila</taxon>
        <taxon>Sophophora</taxon>
    </lineage>
</organism>
<evidence type="ECO:0000256" key="2">
    <source>
        <dbReference type="ARBA" id="ARBA00022692"/>
    </source>
</evidence>
<accession>B4NVF2</accession>
<dbReference type="PANTHER" id="PTHR47535">
    <property type="entry name" value="MUSCLE-SPECIFIC PROTEIN 300 KDA, ISOFORM G"/>
    <property type="match status" value="1"/>
</dbReference>
<gene>
    <name evidence="7" type="primary">Dsim\GD12060</name>
    <name evidence="7" type="ORF">Dsim_GD12060</name>
</gene>
<evidence type="ECO:0000256" key="4">
    <source>
        <dbReference type="ARBA" id="ARBA00022989"/>
    </source>
</evidence>
<dbReference type="STRING" id="7240.B4NVF2"/>
<dbReference type="SMR" id="B4NVF2"/>
<keyword evidence="3" id="KW-0677">Repeat</keyword>
<dbReference type="InterPro" id="IPR052403">
    <property type="entry name" value="LINC-complex_assoc"/>
</dbReference>
<protein>
    <submittedName>
        <fullName evidence="7">GD12060</fullName>
    </submittedName>
</protein>
<dbReference type="FunFam" id="1.20.58.60:FF:000212">
    <property type="entry name" value="Uncharacterized protein, isoform B"/>
    <property type="match status" value="1"/>
</dbReference>
<dbReference type="GO" id="GO:0007097">
    <property type="term" value="P:nuclear migration"/>
    <property type="evidence" value="ECO:0007669"/>
    <property type="project" value="TreeGrafter"/>
</dbReference>
<dbReference type="AlphaFoldDB" id="B4NVF2"/>
<feature type="coiled-coil region" evidence="6">
    <location>
        <begin position="188"/>
        <end position="215"/>
    </location>
</feature>
<dbReference type="GO" id="GO:0034993">
    <property type="term" value="C:meiotic nuclear membrane microtubule tethering complex"/>
    <property type="evidence" value="ECO:0007669"/>
    <property type="project" value="TreeGrafter"/>
</dbReference>
<dbReference type="GO" id="GO:0005737">
    <property type="term" value="C:cytoplasm"/>
    <property type="evidence" value="ECO:0007669"/>
    <property type="project" value="TreeGrafter"/>
</dbReference>
<dbReference type="Proteomes" id="UP000000304">
    <property type="component" value="Unassembled WGS sequence"/>
</dbReference>
<name>B4NVF2_DROSI</name>
<dbReference type="GO" id="GO:0005640">
    <property type="term" value="C:nuclear outer membrane"/>
    <property type="evidence" value="ECO:0007669"/>
    <property type="project" value="TreeGrafter"/>
</dbReference>
<evidence type="ECO:0000256" key="6">
    <source>
        <dbReference type="SAM" id="Coils"/>
    </source>
</evidence>
<evidence type="ECO:0000313" key="7">
    <source>
        <dbReference type="EMBL" id="EDX16035.1"/>
    </source>
</evidence>
<reference evidence="7 8" key="1">
    <citation type="journal article" date="2007" name="Nature">
        <title>Evolution of genes and genomes on the Drosophila phylogeny.</title>
        <authorList>
            <consortium name="Drosophila 12 Genomes Consortium"/>
            <person name="Clark A.G."/>
            <person name="Eisen M.B."/>
            <person name="Smith D.R."/>
            <person name="Bergman C.M."/>
            <person name="Oliver B."/>
            <person name="Markow T.A."/>
            <person name="Kaufman T.C."/>
            <person name="Kellis M."/>
            <person name="Gelbart W."/>
            <person name="Iyer V.N."/>
            <person name="Pollard D.A."/>
            <person name="Sackton T.B."/>
            <person name="Larracuente A.M."/>
            <person name="Singh N.D."/>
            <person name="Abad J.P."/>
            <person name="Abt D.N."/>
            <person name="Adryan B."/>
            <person name="Aguade M."/>
            <person name="Akashi H."/>
            <person name="Anderson W.W."/>
            <person name="Aquadro C.F."/>
            <person name="Ardell D.H."/>
            <person name="Arguello R."/>
            <person name="Artieri C.G."/>
            <person name="Barbash D.A."/>
            <person name="Barker D."/>
            <person name="Barsanti P."/>
            <person name="Batterham P."/>
            <person name="Batzoglou S."/>
            <person name="Begun D."/>
            <person name="Bhutkar A."/>
            <person name="Blanco E."/>
            <person name="Bosak S.A."/>
            <person name="Bradley R.K."/>
            <person name="Brand A.D."/>
            <person name="Brent M.R."/>
            <person name="Brooks A.N."/>
            <person name="Brown R.H."/>
            <person name="Butlin R.K."/>
            <person name="Caggese C."/>
            <person name="Calvi B.R."/>
            <person name="Bernardo de Carvalho A."/>
            <person name="Caspi A."/>
            <person name="Castrezana S."/>
            <person name="Celniker S.E."/>
            <person name="Chang J.L."/>
            <person name="Chapple C."/>
            <person name="Chatterji S."/>
            <person name="Chinwalla A."/>
            <person name="Civetta A."/>
            <person name="Clifton S.W."/>
            <person name="Comeron J.M."/>
            <person name="Costello J.C."/>
            <person name="Coyne J.A."/>
            <person name="Daub J."/>
            <person name="David R.G."/>
            <person name="Delcher A.L."/>
            <person name="Delehaunty K."/>
            <person name="Do C.B."/>
            <person name="Ebling H."/>
            <person name="Edwards K."/>
            <person name="Eickbush T."/>
            <person name="Evans J.D."/>
            <person name="Filipski A."/>
            <person name="Findeiss S."/>
            <person name="Freyhult E."/>
            <person name="Fulton L."/>
            <person name="Fulton R."/>
            <person name="Garcia A.C."/>
            <person name="Gardiner A."/>
            <person name="Garfield D.A."/>
            <person name="Garvin B.E."/>
            <person name="Gibson G."/>
            <person name="Gilbert D."/>
            <person name="Gnerre S."/>
            <person name="Godfrey J."/>
            <person name="Good R."/>
            <person name="Gotea V."/>
            <person name="Gravely B."/>
            <person name="Greenberg A.J."/>
            <person name="Griffiths-Jones S."/>
            <person name="Gross S."/>
            <person name="Guigo R."/>
            <person name="Gustafson E.A."/>
            <person name="Haerty W."/>
            <person name="Hahn M.W."/>
            <person name="Halligan D.L."/>
            <person name="Halpern A.L."/>
            <person name="Halter G.M."/>
            <person name="Han M.V."/>
            <person name="Heger A."/>
            <person name="Hillier L."/>
            <person name="Hinrichs A.S."/>
            <person name="Holmes I."/>
            <person name="Hoskins R.A."/>
            <person name="Hubisz M.J."/>
            <person name="Hultmark D."/>
            <person name="Huntley M.A."/>
            <person name="Jaffe D.B."/>
            <person name="Jagadeeshan S."/>
            <person name="Jeck W.R."/>
            <person name="Johnson J."/>
            <person name="Jones C.D."/>
            <person name="Jordan W.C."/>
            <person name="Karpen G.H."/>
            <person name="Kataoka E."/>
            <person name="Keightley P.D."/>
            <person name="Kheradpour P."/>
            <person name="Kirkness E.F."/>
            <person name="Koerich L.B."/>
            <person name="Kristiansen K."/>
            <person name="Kudrna D."/>
            <person name="Kulathinal R.J."/>
            <person name="Kumar S."/>
            <person name="Kwok R."/>
            <person name="Lander E."/>
            <person name="Langley C.H."/>
            <person name="Lapoint R."/>
            <person name="Lazzaro B.P."/>
            <person name="Lee S.J."/>
            <person name="Levesque L."/>
            <person name="Li R."/>
            <person name="Lin C.F."/>
            <person name="Lin M.F."/>
            <person name="Lindblad-Toh K."/>
            <person name="Llopart A."/>
            <person name="Long M."/>
            <person name="Low L."/>
            <person name="Lozovsky E."/>
            <person name="Lu J."/>
            <person name="Luo M."/>
            <person name="Machado C.A."/>
            <person name="Makalowski W."/>
            <person name="Marzo M."/>
            <person name="Matsuda M."/>
            <person name="Matzkin L."/>
            <person name="McAllister B."/>
            <person name="McBride C.S."/>
            <person name="McKernan B."/>
            <person name="McKernan K."/>
            <person name="Mendez-Lago M."/>
            <person name="Minx P."/>
            <person name="Mollenhauer M.U."/>
            <person name="Montooth K."/>
            <person name="Mount S.M."/>
            <person name="Mu X."/>
            <person name="Myers E."/>
            <person name="Negre B."/>
            <person name="Newfeld S."/>
            <person name="Nielsen R."/>
            <person name="Noor M.A."/>
            <person name="O'Grady P."/>
            <person name="Pachter L."/>
            <person name="Papaceit M."/>
            <person name="Parisi M.J."/>
            <person name="Parisi M."/>
            <person name="Parts L."/>
            <person name="Pedersen J.S."/>
            <person name="Pesole G."/>
            <person name="Phillippy A.M."/>
            <person name="Ponting C.P."/>
            <person name="Pop M."/>
            <person name="Porcelli D."/>
            <person name="Powell J.R."/>
            <person name="Prohaska S."/>
            <person name="Pruitt K."/>
            <person name="Puig M."/>
            <person name="Quesneville H."/>
            <person name="Ram K.R."/>
            <person name="Rand D."/>
            <person name="Rasmussen M.D."/>
            <person name="Reed L.K."/>
            <person name="Reenan R."/>
            <person name="Reily A."/>
            <person name="Remington K.A."/>
            <person name="Rieger T.T."/>
            <person name="Ritchie M.G."/>
            <person name="Robin C."/>
            <person name="Rogers Y.H."/>
            <person name="Rohde C."/>
            <person name="Rozas J."/>
            <person name="Rubenfield M.J."/>
            <person name="Ruiz A."/>
            <person name="Russo S."/>
            <person name="Salzberg S.L."/>
            <person name="Sanchez-Gracia A."/>
            <person name="Saranga D.J."/>
            <person name="Sato H."/>
            <person name="Schaeffer S.W."/>
            <person name="Schatz M.C."/>
            <person name="Schlenke T."/>
            <person name="Schwartz R."/>
            <person name="Segarra C."/>
            <person name="Singh R.S."/>
            <person name="Sirot L."/>
            <person name="Sirota M."/>
            <person name="Sisneros N.B."/>
            <person name="Smith C.D."/>
            <person name="Smith T.F."/>
            <person name="Spieth J."/>
            <person name="Stage D.E."/>
            <person name="Stark A."/>
            <person name="Stephan W."/>
            <person name="Strausberg R.L."/>
            <person name="Strempel S."/>
            <person name="Sturgill D."/>
            <person name="Sutton G."/>
            <person name="Sutton G.G."/>
            <person name="Tao W."/>
            <person name="Teichmann S."/>
            <person name="Tobari Y.N."/>
            <person name="Tomimura Y."/>
            <person name="Tsolas J.M."/>
            <person name="Valente V.L."/>
            <person name="Venter E."/>
            <person name="Venter J.C."/>
            <person name="Vicario S."/>
            <person name="Vieira F.G."/>
            <person name="Vilella A.J."/>
            <person name="Villasante A."/>
            <person name="Walenz B."/>
            <person name="Wang J."/>
            <person name="Wasserman M."/>
            <person name="Watts T."/>
            <person name="Wilson D."/>
            <person name="Wilson R.K."/>
            <person name="Wing R.A."/>
            <person name="Wolfner M.F."/>
            <person name="Wong A."/>
            <person name="Wong G.K."/>
            <person name="Wu C.I."/>
            <person name="Wu G."/>
            <person name="Yamamoto D."/>
            <person name="Yang H.P."/>
            <person name="Yang S.P."/>
            <person name="Yorke J.A."/>
            <person name="Yoshida K."/>
            <person name="Zdobnov E."/>
            <person name="Zhang P."/>
            <person name="Zhang Y."/>
            <person name="Zimin A.V."/>
            <person name="Baldwin J."/>
            <person name="Abdouelleil A."/>
            <person name="Abdulkadir J."/>
            <person name="Abebe A."/>
            <person name="Abera B."/>
            <person name="Abreu J."/>
            <person name="Acer S.C."/>
            <person name="Aftuck L."/>
            <person name="Alexander A."/>
            <person name="An P."/>
            <person name="Anderson E."/>
            <person name="Anderson S."/>
            <person name="Arachi H."/>
            <person name="Azer M."/>
            <person name="Bachantsang P."/>
            <person name="Barry A."/>
            <person name="Bayul T."/>
            <person name="Berlin A."/>
            <person name="Bessette D."/>
            <person name="Bloom T."/>
            <person name="Blye J."/>
            <person name="Boguslavskiy L."/>
            <person name="Bonnet C."/>
            <person name="Boukhgalter B."/>
            <person name="Bourzgui I."/>
            <person name="Brown A."/>
            <person name="Cahill P."/>
            <person name="Channer S."/>
            <person name="Cheshatsang Y."/>
            <person name="Chuda L."/>
            <person name="Citroen M."/>
            <person name="Collymore A."/>
            <person name="Cooke P."/>
            <person name="Costello M."/>
            <person name="D'Aco K."/>
            <person name="Daza R."/>
            <person name="De Haan G."/>
            <person name="DeGray S."/>
            <person name="DeMaso C."/>
            <person name="Dhargay N."/>
            <person name="Dooley K."/>
            <person name="Dooley E."/>
            <person name="Doricent M."/>
            <person name="Dorje P."/>
            <person name="Dorjee K."/>
            <person name="Dupes A."/>
            <person name="Elong R."/>
            <person name="Falk J."/>
            <person name="Farina A."/>
            <person name="Faro S."/>
            <person name="Ferguson D."/>
            <person name="Fisher S."/>
            <person name="Foley C.D."/>
            <person name="Franke A."/>
            <person name="Friedrich D."/>
            <person name="Gadbois L."/>
            <person name="Gearin G."/>
            <person name="Gearin C.R."/>
            <person name="Giannoukos G."/>
            <person name="Goode T."/>
            <person name="Graham J."/>
            <person name="Grandbois E."/>
            <person name="Grewal S."/>
            <person name="Gyaltsen K."/>
            <person name="Hafez N."/>
            <person name="Hagos B."/>
            <person name="Hall J."/>
            <person name="Henson C."/>
            <person name="Hollinger A."/>
            <person name="Honan T."/>
            <person name="Huard M.D."/>
            <person name="Hughes L."/>
            <person name="Hurhula B."/>
            <person name="Husby M.E."/>
            <person name="Kamat A."/>
            <person name="Kanga B."/>
            <person name="Kashin S."/>
            <person name="Khazanovich D."/>
            <person name="Kisner P."/>
            <person name="Lance K."/>
            <person name="Lara M."/>
            <person name="Lee W."/>
            <person name="Lennon N."/>
            <person name="Letendre F."/>
            <person name="LeVine R."/>
            <person name="Lipovsky A."/>
            <person name="Liu X."/>
            <person name="Liu J."/>
            <person name="Liu S."/>
            <person name="Lokyitsang T."/>
            <person name="Lokyitsang Y."/>
            <person name="Lubonja R."/>
            <person name="Lui A."/>
            <person name="MacDonald P."/>
            <person name="Magnisalis V."/>
            <person name="Maru K."/>
            <person name="Matthews C."/>
            <person name="McCusker W."/>
            <person name="McDonough S."/>
            <person name="Mehta T."/>
            <person name="Meldrim J."/>
            <person name="Meneus L."/>
            <person name="Mihai O."/>
            <person name="Mihalev A."/>
            <person name="Mihova T."/>
            <person name="Mittelman R."/>
            <person name="Mlenga V."/>
            <person name="Montmayeur A."/>
            <person name="Mulrain L."/>
            <person name="Navidi A."/>
            <person name="Naylor J."/>
            <person name="Negash T."/>
            <person name="Nguyen T."/>
            <person name="Nguyen N."/>
            <person name="Nicol R."/>
            <person name="Norbu C."/>
            <person name="Norbu N."/>
            <person name="Novod N."/>
            <person name="O'Neill B."/>
            <person name="Osman S."/>
            <person name="Markiewicz E."/>
            <person name="Oyono O.L."/>
            <person name="Patti C."/>
            <person name="Phunkhang P."/>
            <person name="Pierre F."/>
            <person name="Priest M."/>
            <person name="Raghuraman S."/>
            <person name="Rege F."/>
            <person name="Reyes R."/>
            <person name="Rise C."/>
            <person name="Rogov P."/>
            <person name="Ross K."/>
            <person name="Ryan E."/>
            <person name="Settipalli S."/>
            <person name="Shea T."/>
            <person name="Sherpa N."/>
            <person name="Shi L."/>
            <person name="Shih D."/>
            <person name="Sparrow T."/>
            <person name="Spaulding J."/>
            <person name="Stalker J."/>
            <person name="Stange-Thomann N."/>
            <person name="Stavropoulos S."/>
            <person name="Stone C."/>
            <person name="Strader C."/>
            <person name="Tesfaye S."/>
            <person name="Thomson T."/>
            <person name="Thoulutsang Y."/>
            <person name="Thoulutsang D."/>
            <person name="Topham K."/>
            <person name="Topping I."/>
            <person name="Tsamla T."/>
            <person name="Vassiliev H."/>
            <person name="Vo A."/>
            <person name="Wangchuk T."/>
            <person name="Wangdi T."/>
            <person name="Weiand M."/>
            <person name="Wilkinson J."/>
            <person name="Wilson A."/>
            <person name="Yadav S."/>
            <person name="Young G."/>
            <person name="Yu Q."/>
            <person name="Zembek L."/>
            <person name="Zhong D."/>
            <person name="Zimmer A."/>
            <person name="Zwirko Z."/>
            <person name="Jaffe D.B."/>
            <person name="Alvarez P."/>
            <person name="Brockman W."/>
            <person name="Butler J."/>
            <person name="Chin C."/>
            <person name="Gnerre S."/>
            <person name="Grabherr M."/>
            <person name="Kleber M."/>
            <person name="Mauceli E."/>
            <person name="MacCallum I."/>
        </authorList>
    </citation>
    <scope>NUCLEOTIDE SEQUENCE [LARGE SCALE GENOMIC DNA]</scope>
    <source>
        <strain evidence="8">white501</strain>
    </source>
</reference>
<dbReference type="PANTHER" id="PTHR47535:SF1">
    <property type="entry name" value="NESPRIN-1"/>
    <property type="match status" value="1"/>
</dbReference>
<dbReference type="GO" id="GO:0051015">
    <property type="term" value="F:actin filament binding"/>
    <property type="evidence" value="ECO:0007669"/>
    <property type="project" value="TreeGrafter"/>
</dbReference>
<sequence>MNQCLLQFNEFSIAQDQLTKWRGGGTRPCRVTLNPKTTLQEKRAQLQNHKLLHQEITTHNVLVDNVCDKAQILVDQIKDNSLNVYLTSIKQLFQSIVQKSDEILHNLEDCVQKHNELNNALSSAKTWISNEKAKLLECDDAYGEKADIKRKIETLGQLAQNKPQAMKIISDIRDLFEKVKATTSEKGNEVLDKEIEELETTMKSHFDDIEGIEGKQKDVLAQWDKFEKALEELTKWCRSAEAVFREQQLQSTLHEKVEQLEKYKIQRELILQKEKEIDAMGDAAHALLNNCGITIG</sequence>
<keyword evidence="5" id="KW-0472">Membrane</keyword>
<evidence type="ECO:0000256" key="3">
    <source>
        <dbReference type="ARBA" id="ARBA00022737"/>
    </source>
</evidence>
<dbReference type="OrthoDB" id="6538186at2759"/>
<comment type="subcellular location">
    <subcellularLocation>
        <location evidence="1">Membrane</location>
    </subcellularLocation>
</comment>
<keyword evidence="2" id="KW-0812">Transmembrane</keyword>
<dbReference type="HOGENOM" id="CLU_940965_0_0_1"/>